<dbReference type="AlphaFoldDB" id="A0A0E0L0G9"/>
<dbReference type="EnsemblPlants" id="OPUNC05G08470.1">
    <property type="protein sequence ID" value="OPUNC05G08470.1"/>
    <property type="gene ID" value="OPUNC05G08470"/>
</dbReference>
<proteinExistence type="predicted"/>
<evidence type="ECO:0000313" key="2">
    <source>
        <dbReference type="Proteomes" id="UP000026962"/>
    </source>
</evidence>
<keyword evidence="2" id="KW-1185">Reference proteome</keyword>
<sequence>MPSIFSFDTILYHPLQRRERRHSIASPGACTGNRRSDLDAVPTAVDRRKPSHRAINTALRSRSSSPAPIIVAAINSLRNRWLAGLALDIDPKLPATTAMDCRYHRPTGGPHPSQLARSTFSLLAATPNTPPSITGAVDKLAGRLHPASAAAGLSTESMIVYDMWGHDLNVNVEKSKGLLGVH</sequence>
<organism evidence="1">
    <name type="scientific">Oryza punctata</name>
    <name type="common">Red rice</name>
    <dbReference type="NCBI Taxonomy" id="4537"/>
    <lineage>
        <taxon>Eukaryota</taxon>
        <taxon>Viridiplantae</taxon>
        <taxon>Streptophyta</taxon>
        <taxon>Embryophyta</taxon>
        <taxon>Tracheophyta</taxon>
        <taxon>Spermatophyta</taxon>
        <taxon>Magnoliopsida</taxon>
        <taxon>Liliopsida</taxon>
        <taxon>Poales</taxon>
        <taxon>Poaceae</taxon>
        <taxon>BOP clade</taxon>
        <taxon>Oryzoideae</taxon>
        <taxon>Oryzeae</taxon>
        <taxon>Oryzinae</taxon>
        <taxon>Oryza</taxon>
    </lineage>
</organism>
<protein>
    <submittedName>
        <fullName evidence="1">Uncharacterized protein</fullName>
    </submittedName>
</protein>
<reference evidence="1" key="2">
    <citation type="submission" date="2018-05" db="EMBL/GenBank/DDBJ databases">
        <title>OpunRS2 (Oryza punctata Reference Sequence Version 2).</title>
        <authorList>
            <person name="Zhang J."/>
            <person name="Kudrna D."/>
            <person name="Lee S."/>
            <person name="Talag J."/>
            <person name="Welchert J."/>
            <person name="Wing R.A."/>
        </authorList>
    </citation>
    <scope>NUCLEOTIDE SEQUENCE [LARGE SCALE GENOMIC DNA]</scope>
</reference>
<accession>A0A0E0L0G9</accession>
<name>A0A0E0L0G9_ORYPU</name>
<dbReference type="Proteomes" id="UP000026962">
    <property type="component" value="Chromosome 5"/>
</dbReference>
<evidence type="ECO:0000313" key="1">
    <source>
        <dbReference type="EnsemblPlants" id="OPUNC05G08470.1"/>
    </source>
</evidence>
<reference evidence="1" key="1">
    <citation type="submission" date="2015-04" db="UniProtKB">
        <authorList>
            <consortium name="EnsemblPlants"/>
        </authorList>
    </citation>
    <scope>IDENTIFICATION</scope>
</reference>
<dbReference type="Gramene" id="OPUNC05G08470.1">
    <property type="protein sequence ID" value="OPUNC05G08470.1"/>
    <property type="gene ID" value="OPUNC05G08470"/>
</dbReference>